<feature type="compositionally biased region" description="Basic and acidic residues" evidence="1">
    <location>
        <begin position="86"/>
        <end position="111"/>
    </location>
</feature>
<evidence type="ECO:0008006" key="7">
    <source>
        <dbReference type="Google" id="ProtNLM"/>
    </source>
</evidence>
<feature type="compositionally biased region" description="Low complexity" evidence="1">
    <location>
        <begin position="69"/>
        <end position="84"/>
    </location>
</feature>
<keyword evidence="2" id="KW-0732">Signal</keyword>
<reference evidence="5 6" key="1">
    <citation type="submission" date="2019-10" db="EMBL/GenBank/DDBJ databases">
        <authorList>
            <person name="Irmler S."/>
            <person name="Berthoud H."/>
            <person name="Roetschi A."/>
            <person name="Arias E."/>
            <person name="Shani N."/>
            <person name="Wuethrich D."/>
            <person name="Bruggmann R."/>
        </authorList>
    </citation>
    <scope>NUCLEOTIDE SEQUENCE [LARGE SCALE GENOMIC DNA]</scope>
    <source>
        <strain evidence="5 6">FAM13073</strain>
    </source>
</reference>
<protein>
    <recommendedName>
        <fullName evidence="7">Peptidase C39-like domain-containing protein</fullName>
    </recommendedName>
</protein>
<dbReference type="Pfam" id="PF13529">
    <property type="entry name" value="Peptidase_C39_2"/>
    <property type="match status" value="1"/>
</dbReference>
<reference evidence="6" key="2">
    <citation type="submission" date="2020-03" db="EMBL/GenBank/DDBJ databases">
        <title>SpeciesPrimer: A bioinformatics pipeline dedicated to the design of qPCR primers for the quantification of bacterial species.</title>
        <authorList>
            <person name="Dreier M."/>
            <person name="Berthoud H."/>
            <person name="Shani N."/>
            <person name="Wechsler D."/>
            <person name="Junier P."/>
        </authorList>
    </citation>
    <scope>NUCLEOTIDE SEQUENCE [LARGE SCALE GENOMIC DNA]</scope>
    <source>
        <strain evidence="6">FAM13073</strain>
    </source>
</reference>
<feature type="domain" description="DUF5776" evidence="4">
    <location>
        <begin position="408"/>
        <end position="473"/>
    </location>
</feature>
<feature type="compositionally biased region" description="Polar residues" evidence="1">
    <location>
        <begin position="134"/>
        <end position="144"/>
    </location>
</feature>
<dbReference type="InterPro" id="IPR039564">
    <property type="entry name" value="Peptidase_C39-like"/>
</dbReference>
<feature type="chain" id="PRO_5047246912" description="Peptidase C39-like domain-containing protein" evidence="2">
    <location>
        <begin position="41"/>
        <end position="644"/>
    </location>
</feature>
<feature type="domain" description="Peptidase C39-like" evidence="3">
    <location>
        <begin position="483"/>
        <end position="618"/>
    </location>
</feature>
<dbReference type="EMBL" id="WENB01000002">
    <property type="protein sequence ID" value="KAF0414186.1"/>
    <property type="molecule type" value="Genomic_DNA"/>
</dbReference>
<dbReference type="InterPro" id="IPR044081">
    <property type="entry name" value="DUF5776"/>
</dbReference>
<evidence type="ECO:0000313" key="6">
    <source>
        <dbReference type="Proteomes" id="UP000472573"/>
    </source>
</evidence>
<comment type="caution">
    <text evidence="5">The sequence shown here is derived from an EMBL/GenBank/DDBJ whole genome shotgun (WGS) entry which is preliminary data.</text>
</comment>
<evidence type="ECO:0000256" key="2">
    <source>
        <dbReference type="SAM" id="SignalP"/>
    </source>
</evidence>
<dbReference type="Proteomes" id="UP000472573">
    <property type="component" value="Unassembled WGS sequence"/>
</dbReference>
<evidence type="ECO:0000313" key="5">
    <source>
        <dbReference type="EMBL" id="KAF0414186.1"/>
    </source>
</evidence>
<feature type="signal peptide" evidence="2">
    <location>
        <begin position="1"/>
        <end position="40"/>
    </location>
</feature>
<gene>
    <name evidence="5" type="ORF">GBO79_04780</name>
</gene>
<feature type="compositionally biased region" description="Polar residues" evidence="1">
    <location>
        <begin position="41"/>
        <end position="68"/>
    </location>
</feature>
<keyword evidence="6" id="KW-1185">Reference proteome</keyword>
<dbReference type="PANTHER" id="PTHR37806">
    <property type="entry name" value="LMO0724 PROTEIN"/>
    <property type="match status" value="1"/>
</dbReference>
<dbReference type="Pfam" id="PF19087">
    <property type="entry name" value="DUF5776"/>
    <property type="match status" value="2"/>
</dbReference>
<sequence>MLVYYTASTLSRRRNSMKKLGTVLLSAAFLLQMHTLNASADQVKQQTSPVQSVAKTNADDATNTEKAINNSKTESSTVSESVQKNDVQDSQKENTAKNNIKTDQEVNKTDTTEENTTSQKENAVESNHDAGVKNDTTPTNNSMNSKQIIANKNDEVSKTSSNINLSKAAENKATNNTVNNNSRKTLNIDKNVPFKHALLKNKVQEYKNSSLSSVVVKIGQIGDVISLQGIVVDGTRKYYLLTNNTYILVDNSVLQKLNNNYTHYYVHANYTHLIKAKKGFVLYSDANTKKGVRTVHKGEYVAVSGIYYTASGMPKLRFGDLYFTANRSFVETSKLPFKKSLLKSSQNEYQKASSNSILRKKGKKGDVLSLKGLYLGDNNVYIKVTYNYYIVADFNNLQRLTTNYQRYYVHKNYTGKIKVKKGLILYSDLKTKHQIDVIRKGSFIKITGMQYTSTGIPKLMMGNYYLTASRAYVETSTSSKIFLNIKTICQNPEFPTGCEAIATTMMLQGAGVNISKQQVVNEMPRTNTHDGNLGFIGNPRSQTGWWIYPPAMLKVVKNHLSSGANLTNCSFNDIKKKINIGHTVVVWISGYGGPMTKINHAITITGYDNSRAYFNDPWTGKQLSMTIKQLHNYRKADAYRALGY</sequence>
<evidence type="ECO:0000259" key="4">
    <source>
        <dbReference type="Pfam" id="PF19087"/>
    </source>
</evidence>
<evidence type="ECO:0000259" key="3">
    <source>
        <dbReference type="Pfam" id="PF13529"/>
    </source>
</evidence>
<feature type="compositionally biased region" description="Basic and acidic residues" evidence="1">
    <location>
        <begin position="122"/>
        <end position="132"/>
    </location>
</feature>
<feature type="region of interest" description="Disordered" evidence="1">
    <location>
        <begin position="41"/>
        <end position="144"/>
    </location>
</feature>
<dbReference type="PANTHER" id="PTHR37806:SF1">
    <property type="entry name" value="PEPTIDASE C39-LIKE DOMAIN-CONTAINING PROTEIN"/>
    <property type="match status" value="1"/>
</dbReference>
<feature type="domain" description="DUF5776" evidence="4">
    <location>
        <begin position="264"/>
        <end position="330"/>
    </location>
</feature>
<dbReference type="Gene3D" id="3.90.70.10">
    <property type="entry name" value="Cysteine proteinases"/>
    <property type="match status" value="1"/>
</dbReference>
<proteinExistence type="predicted"/>
<evidence type="ECO:0000256" key="1">
    <source>
        <dbReference type="SAM" id="MobiDB-lite"/>
    </source>
</evidence>
<name>A0ABQ6XI12_PEDPE</name>
<organism evidence="5 6">
    <name type="scientific">Pediococcus pentosaceus</name>
    <dbReference type="NCBI Taxonomy" id="1255"/>
    <lineage>
        <taxon>Bacteria</taxon>
        <taxon>Bacillati</taxon>
        <taxon>Bacillota</taxon>
        <taxon>Bacilli</taxon>
        <taxon>Lactobacillales</taxon>
        <taxon>Lactobacillaceae</taxon>
        <taxon>Pediococcus</taxon>
    </lineage>
</organism>
<accession>A0ABQ6XI12</accession>